<dbReference type="eggNOG" id="ENOG502ST8C">
    <property type="taxonomic scope" value="Eukaryota"/>
</dbReference>
<proteinExistence type="predicted"/>
<dbReference type="OrthoDB" id="3365439at2759"/>
<feature type="region of interest" description="Disordered" evidence="1">
    <location>
        <begin position="1"/>
        <end position="22"/>
    </location>
</feature>
<dbReference type="AlphaFoldDB" id="S8EMC9"/>
<gene>
    <name evidence="2" type="ORF">FOMPIDRAFT_1027016</name>
</gene>
<reference evidence="2 3" key="1">
    <citation type="journal article" date="2012" name="Science">
        <title>The Paleozoic origin of enzymatic lignin decomposition reconstructed from 31 fungal genomes.</title>
        <authorList>
            <person name="Floudas D."/>
            <person name="Binder M."/>
            <person name="Riley R."/>
            <person name="Barry K."/>
            <person name="Blanchette R.A."/>
            <person name="Henrissat B."/>
            <person name="Martinez A.T."/>
            <person name="Otillar R."/>
            <person name="Spatafora J.W."/>
            <person name="Yadav J.S."/>
            <person name="Aerts A."/>
            <person name="Benoit I."/>
            <person name="Boyd A."/>
            <person name="Carlson A."/>
            <person name="Copeland A."/>
            <person name="Coutinho P.M."/>
            <person name="de Vries R.P."/>
            <person name="Ferreira P."/>
            <person name="Findley K."/>
            <person name="Foster B."/>
            <person name="Gaskell J."/>
            <person name="Glotzer D."/>
            <person name="Gorecki P."/>
            <person name="Heitman J."/>
            <person name="Hesse C."/>
            <person name="Hori C."/>
            <person name="Igarashi K."/>
            <person name="Jurgens J.A."/>
            <person name="Kallen N."/>
            <person name="Kersten P."/>
            <person name="Kohler A."/>
            <person name="Kuees U."/>
            <person name="Kumar T.K.A."/>
            <person name="Kuo A."/>
            <person name="LaButti K."/>
            <person name="Larrondo L.F."/>
            <person name="Lindquist E."/>
            <person name="Ling A."/>
            <person name="Lombard V."/>
            <person name="Lucas S."/>
            <person name="Lundell T."/>
            <person name="Martin R."/>
            <person name="McLaughlin D.J."/>
            <person name="Morgenstern I."/>
            <person name="Morin E."/>
            <person name="Murat C."/>
            <person name="Nagy L.G."/>
            <person name="Nolan M."/>
            <person name="Ohm R.A."/>
            <person name="Patyshakuliyeva A."/>
            <person name="Rokas A."/>
            <person name="Ruiz-Duenas F.J."/>
            <person name="Sabat G."/>
            <person name="Salamov A."/>
            <person name="Samejima M."/>
            <person name="Schmutz J."/>
            <person name="Slot J.C."/>
            <person name="St John F."/>
            <person name="Stenlid J."/>
            <person name="Sun H."/>
            <person name="Sun S."/>
            <person name="Syed K."/>
            <person name="Tsang A."/>
            <person name="Wiebenga A."/>
            <person name="Young D."/>
            <person name="Pisabarro A."/>
            <person name="Eastwood D.C."/>
            <person name="Martin F."/>
            <person name="Cullen D."/>
            <person name="Grigoriev I.V."/>
            <person name="Hibbett D.S."/>
        </authorList>
    </citation>
    <scope>NUCLEOTIDE SEQUENCE</scope>
    <source>
        <strain evidence="3">FP-58527</strain>
    </source>
</reference>
<evidence type="ECO:0000256" key="1">
    <source>
        <dbReference type="SAM" id="MobiDB-lite"/>
    </source>
</evidence>
<evidence type="ECO:0008006" key="4">
    <source>
        <dbReference type="Google" id="ProtNLM"/>
    </source>
</evidence>
<organism evidence="2 3">
    <name type="scientific">Fomitopsis schrenkii</name>
    <name type="common">Brown rot fungus</name>
    <dbReference type="NCBI Taxonomy" id="2126942"/>
    <lineage>
        <taxon>Eukaryota</taxon>
        <taxon>Fungi</taxon>
        <taxon>Dikarya</taxon>
        <taxon>Basidiomycota</taxon>
        <taxon>Agaricomycotina</taxon>
        <taxon>Agaricomycetes</taxon>
        <taxon>Polyporales</taxon>
        <taxon>Fomitopsis</taxon>
    </lineage>
</organism>
<protein>
    <recommendedName>
        <fullName evidence="4">rRNA-processing protein FYV7</fullName>
    </recommendedName>
</protein>
<accession>S8EMC9</accession>
<feature type="compositionally biased region" description="Low complexity" evidence="1">
    <location>
        <begin position="174"/>
        <end position="193"/>
    </location>
</feature>
<evidence type="ECO:0000313" key="2">
    <source>
        <dbReference type="EMBL" id="EPT06192.1"/>
    </source>
</evidence>
<evidence type="ECO:0000313" key="3">
    <source>
        <dbReference type="Proteomes" id="UP000015241"/>
    </source>
</evidence>
<dbReference type="EMBL" id="KE504122">
    <property type="protein sequence ID" value="EPT06192.1"/>
    <property type="molecule type" value="Genomic_DNA"/>
</dbReference>
<dbReference type="InParanoid" id="S8EMC9"/>
<name>S8EMC9_FOMSC</name>
<feature type="region of interest" description="Disordered" evidence="1">
    <location>
        <begin position="59"/>
        <end position="224"/>
    </location>
</feature>
<dbReference type="Proteomes" id="UP000015241">
    <property type="component" value="Unassembled WGS sequence"/>
</dbReference>
<feature type="compositionally biased region" description="Polar residues" evidence="1">
    <location>
        <begin position="116"/>
        <end position="134"/>
    </location>
</feature>
<dbReference type="HOGENOM" id="CLU_120577_0_0_1"/>
<feature type="compositionally biased region" description="Polar residues" evidence="1">
    <location>
        <begin position="152"/>
        <end position="161"/>
    </location>
</feature>
<sequence>MQTADGSRKKKPPTFRHLPINRAKKLKQSWVEAQKIKSQWKAQKRKEGIATKSSQIEELVADHQENDAAPELSDEAESEEEVSHERRGTTLSTAFEESSEHKEGPTADIVDDAMESGSSVRHTGSSPSKRQQQMLPDYIMTHPPSLRDLQRQAYSQSSLHTFKSGHRGSDTRRGSQTATGRGRGRGSAASSQRGRGHARGRGRGQPDMRLRMNAMLEKIKRDYT</sequence>
<keyword evidence="3" id="KW-1185">Reference proteome</keyword>